<dbReference type="GO" id="GO:0043328">
    <property type="term" value="P:protein transport to vacuole involved in ubiquitin-dependent protein catabolic process via the multivesicular body sorting pathway"/>
    <property type="evidence" value="ECO:0007669"/>
    <property type="project" value="UniProtKB-UniRule"/>
</dbReference>
<dbReference type="Pfam" id="PF04157">
    <property type="entry name" value="EAP30"/>
    <property type="match status" value="1"/>
</dbReference>
<feature type="domain" description="GLUE N-terminal" evidence="8">
    <location>
        <begin position="1"/>
        <end position="140"/>
    </location>
</feature>
<dbReference type="Gene3D" id="1.10.10.10">
    <property type="entry name" value="Winged helix-like DNA-binding domain superfamily/Winged helix DNA-binding domain"/>
    <property type="match status" value="2"/>
</dbReference>
<reference evidence="10 11" key="1">
    <citation type="submission" date="2016-11" db="UniProtKB">
        <authorList>
            <consortium name="WormBaseParasite"/>
        </authorList>
    </citation>
    <scope>IDENTIFICATION</scope>
</reference>
<dbReference type="InterPro" id="IPR037855">
    <property type="entry name" value="Vps36"/>
</dbReference>
<dbReference type="InterPro" id="IPR011993">
    <property type="entry name" value="PH-like_dom_sf"/>
</dbReference>
<evidence type="ECO:0000256" key="7">
    <source>
        <dbReference type="RuleBase" id="RU367095"/>
    </source>
</evidence>
<dbReference type="SUPFAM" id="SSF46785">
    <property type="entry name" value="Winged helix' DNA-binding domain"/>
    <property type="match status" value="2"/>
</dbReference>
<dbReference type="OrthoDB" id="271448at2759"/>
<evidence type="ECO:0000313" key="9">
    <source>
        <dbReference type="Proteomes" id="UP000095280"/>
    </source>
</evidence>
<dbReference type="WBParaSite" id="maker-uti_cns_0002977-snap-gene-0.12-mRNA-1">
    <property type="protein sequence ID" value="maker-uti_cns_0002977-snap-gene-0.12-mRNA-1"/>
    <property type="gene ID" value="maker-uti_cns_0002977-snap-gene-0.12"/>
</dbReference>
<dbReference type="WBParaSite" id="maker-uti_cns_0047937-snap-gene-0.4-mRNA-1">
    <property type="protein sequence ID" value="maker-uti_cns_0047937-snap-gene-0.4-mRNA-1"/>
    <property type="gene ID" value="maker-uti_cns_0047937-snap-gene-0.4"/>
</dbReference>
<dbReference type="PANTHER" id="PTHR13128:SF12">
    <property type="entry name" value="VACUOLAR PROTEIN-SORTING-ASSOCIATED PROTEIN 36"/>
    <property type="match status" value="1"/>
</dbReference>
<dbReference type="Gene3D" id="2.30.29.30">
    <property type="entry name" value="Pleckstrin-homology domain (PH domain)/Phosphotyrosine-binding domain (PTB)"/>
    <property type="match status" value="1"/>
</dbReference>
<name>A0A1I8GTY9_9PLAT</name>
<keyword evidence="9" id="KW-1185">Reference proteome</keyword>
<comment type="subunit">
    <text evidence="7">Component of the endosomal sorting complex required for transport II (ESCRT-II).</text>
</comment>
<dbReference type="InterPro" id="IPR036388">
    <property type="entry name" value="WH-like_DNA-bd_sf"/>
</dbReference>
<comment type="similarity">
    <text evidence="1 7">Belongs to the VPS36 family.</text>
</comment>
<dbReference type="GO" id="GO:0031902">
    <property type="term" value="C:late endosome membrane"/>
    <property type="evidence" value="ECO:0007669"/>
    <property type="project" value="UniProtKB-UniRule"/>
</dbReference>
<dbReference type="InterPro" id="IPR036390">
    <property type="entry name" value="WH_DNA-bd_sf"/>
</dbReference>
<keyword evidence="5 7" id="KW-0653">Protein transport</keyword>
<dbReference type="WBParaSite" id="maker-uti_cns_0005688-snap-gene-0.4-mRNA-1">
    <property type="protein sequence ID" value="maker-uti_cns_0005688-snap-gene-0.4-mRNA-1"/>
    <property type="gene ID" value="maker-uti_cns_0005688-snap-gene-0.4"/>
</dbReference>
<evidence type="ECO:0000256" key="4">
    <source>
        <dbReference type="ARBA" id="ARBA00022490"/>
    </source>
</evidence>
<evidence type="ECO:0000313" key="10">
    <source>
        <dbReference type="WBParaSite" id="maker-uti_cns_0002977-snap-gene-0.12-mRNA-1"/>
    </source>
</evidence>
<evidence type="ECO:0000313" key="11">
    <source>
        <dbReference type="WBParaSite" id="maker-uti_cns_0005688-snap-gene-0.4-mRNA-1"/>
    </source>
</evidence>
<comment type="function">
    <text evidence="7">Component of the ESCRT-II complex (endosomal sorting complex required for transport II), which is required for multivesicular body (MVB) formation and sorting of endosomal cargo proteins into MVBs.</text>
</comment>
<keyword evidence="7" id="KW-0967">Endosome</keyword>
<proteinExistence type="inferred from homology"/>
<dbReference type="PANTHER" id="PTHR13128">
    <property type="entry name" value="VACUOLAR PROTEIN-SORTING-ASSOCIATED PROTEIN 36"/>
    <property type="match status" value="1"/>
</dbReference>
<evidence type="ECO:0000259" key="8">
    <source>
        <dbReference type="PROSITE" id="PS51495"/>
    </source>
</evidence>
<evidence type="ECO:0000256" key="6">
    <source>
        <dbReference type="ARBA" id="ARBA00030114"/>
    </source>
</evidence>
<evidence type="ECO:0000256" key="2">
    <source>
        <dbReference type="ARBA" id="ARBA00017953"/>
    </source>
</evidence>
<dbReference type="Proteomes" id="UP000095280">
    <property type="component" value="Unplaced"/>
</dbReference>
<evidence type="ECO:0000256" key="5">
    <source>
        <dbReference type="ARBA" id="ARBA00022927"/>
    </source>
</evidence>
<dbReference type="GO" id="GO:0043130">
    <property type="term" value="F:ubiquitin binding"/>
    <property type="evidence" value="ECO:0007669"/>
    <property type="project" value="UniProtKB-UniRule"/>
</dbReference>
<comment type="subcellular location">
    <subcellularLocation>
        <location evidence="7">Cytoplasm</location>
    </subcellularLocation>
    <subcellularLocation>
        <location evidence="7">Endosome</location>
    </subcellularLocation>
</comment>
<protein>
    <recommendedName>
        <fullName evidence="2 7">Vacuolar protein-sorting-associated protein 36</fullName>
    </recommendedName>
    <alternativeName>
        <fullName evidence="6 7">ESCRT-II complex subunit VPS36</fullName>
    </alternativeName>
</protein>
<dbReference type="Pfam" id="PF11605">
    <property type="entry name" value="Vps36_ESCRT-II"/>
    <property type="match status" value="1"/>
</dbReference>
<dbReference type="InterPro" id="IPR040608">
    <property type="entry name" value="Snf8/Vps36"/>
</dbReference>
<dbReference type="GO" id="GO:0032266">
    <property type="term" value="F:phosphatidylinositol-3-phosphate binding"/>
    <property type="evidence" value="ECO:0007669"/>
    <property type="project" value="UniProtKB-UniRule"/>
</dbReference>
<dbReference type="AlphaFoldDB" id="A0A1I8GTY9"/>
<dbReference type="SUPFAM" id="SSF50729">
    <property type="entry name" value="PH domain-like"/>
    <property type="match status" value="1"/>
</dbReference>
<organism evidence="9 10">
    <name type="scientific">Macrostomum lignano</name>
    <dbReference type="NCBI Taxonomy" id="282301"/>
    <lineage>
        <taxon>Eukaryota</taxon>
        <taxon>Metazoa</taxon>
        <taxon>Spiralia</taxon>
        <taxon>Lophotrochozoa</taxon>
        <taxon>Platyhelminthes</taxon>
        <taxon>Rhabditophora</taxon>
        <taxon>Macrostomorpha</taxon>
        <taxon>Macrostomida</taxon>
        <taxon>Macrostomidae</taxon>
        <taxon>Macrostomum</taxon>
    </lineage>
</organism>
<keyword evidence="3 7" id="KW-0813">Transport</keyword>
<dbReference type="FunFam" id="1.10.10.10:FF:000416">
    <property type="entry name" value="Vacuolar protein-sorting-associated protein 36"/>
    <property type="match status" value="1"/>
</dbReference>
<sequence length="382" mass="42178">MNRFYWSSSDLAQSESLILQQDGVGLYDGDTRLSAFDSGRLTLTTHRVLWCDKNDVIAFNLKDVKRVRSETGGLFKSAKLVVNFHAKDPSDACWRQGGPLAKSDQDYIKIAFRQAGDIEFLAGIEEALRNKVWAKQAPAAASQRHFGIGGIERRMAEQRKTADRSIAEAFDDLDALMRLAEPMVSMTKAVAQRMRDKAPPEDEAAQLKQHLLAMGVQDPITREQYGGGSHYFNSLAKQVSEFLEQPLRERSGVMTLTDAYCLYNRARGLDLISPEDLVAAARAMSQLGLAVRLHTFDSGVMVLQLASHNQQAALESAAEAVRQRGHLTAQELSRAAGLSVTLARERLLLTEAAGLTCRDDAVEGLAFYPNLFDTFPVETVAE</sequence>
<dbReference type="STRING" id="282301.A0A1I8GTY9"/>
<dbReference type="GO" id="GO:0000814">
    <property type="term" value="C:ESCRT II complex"/>
    <property type="evidence" value="ECO:0007669"/>
    <property type="project" value="UniProtKB-UniRule"/>
</dbReference>
<dbReference type="PROSITE" id="PS51495">
    <property type="entry name" value="GLUE"/>
    <property type="match status" value="1"/>
</dbReference>
<dbReference type="Gene3D" id="6.10.140.260">
    <property type="match status" value="1"/>
</dbReference>
<evidence type="ECO:0000256" key="1">
    <source>
        <dbReference type="ARBA" id="ARBA00009697"/>
    </source>
</evidence>
<evidence type="ECO:0000256" key="3">
    <source>
        <dbReference type="ARBA" id="ARBA00022448"/>
    </source>
</evidence>
<keyword evidence="4 7" id="KW-0963">Cytoplasm</keyword>
<dbReference type="InterPro" id="IPR021648">
    <property type="entry name" value="GLUE_dom"/>
</dbReference>
<accession>A0A1I8GTY9</accession>